<dbReference type="Proteomes" id="UP000886998">
    <property type="component" value="Unassembled WGS sequence"/>
</dbReference>
<protein>
    <submittedName>
        <fullName evidence="1">Uncharacterized protein</fullName>
    </submittedName>
</protein>
<gene>
    <name evidence="1" type="ORF">TNIN_386791</name>
</gene>
<accession>A0A8X6XBV5</accession>
<dbReference type="AlphaFoldDB" id="A0A8X6XBV5"/>
<dbReference type="OrthoDB" id="10296930at2759"/>
<sequence>MNDRHHHHIHRGIHRESKWKIRRGTRTECVIITRTLPSRDTFKSQPQINRRSRLDHTYTKGLPNEMPLFRRGPLGQKLPGRLFLTAYEDKWREYREQQLNGMLRG</sequence>
<proteinExistence type="predicted"/>
<reference evidence="1" key="1">
    <citation type="submission" date="2020-08" db="EMBL/GenBank/DDBJ databases">
        <title>Multicomponent nature underlies the extraordinary mechanical properties of spider dragline silk.</title>
        <authorList>
            <person name="Kono N."/>
            <person name="Nakamura H."/>
            <person name="Mori M."/>
            <person name="Yoshida Y."/>
            <person name="Ohtoshi R."/>
            <person name="Malay A.D."/>
            <person name="Moran D.A.P."/>
            <person name="Tomita M."/>
            <person name="Numata K."/>
            <person name="Arakawa K."/>
        </authorList>
    </citation>
    <scope>NUCLEOTIDE SEQUENCE</scope>
</reference>
<evidence type="ECO:0000313" key="1">
    <source>
        <dbReference type="EMBL" id="GFY50016.1"/>
    </source>
</evidence>
<dbReference type="EMBL" id="BMAV01007264">
    <property type="protein sequence ID" value="GFY50016.1"/>
    <property type="molecule type" value="Genomic_DNA"/>
</dbReference>
<evidence type="ECO:0000313" key="2">
    <source>
        <dbReference type="Proteomes" id="UP000886998"/>
    </source>
</evidence>
<comment type="caution">
    <text evidence="1">The sequence shown here is derived from an EMBL/GenBank/DDBJ whole genome shotgun (WGS) entry which is preliminary data.</text>
</comment>
<organism evidence="1 2">
    <name type="scientific">Trichonephila inaurata madagascariensis</name>
    <dbReference type="NCBI Taxonomy" id="2747483"/>
    <lineage>
        <taxon>Eukaryota</taxon>
        <taxon>Metazoa</taxon>
        <taxon>Ecdysozoa</taxon>
        <taxon>Arthropoda</taxon>
        <taxon>Chelicerata</taxon>
        <taxon>Arachnida</taxon>
        <taxon>Araneae</taxon>
        <taxon>Araneomorphae</taxon>
        <taxon>Entelegynae</taxon>
        <taxon>Araneoidea</taxon>
        <taxon>Nephilidae</taxon>
        <taxon>Trichonephila</taxon>
        <taxon>Trichonephila inaurata</taxon>
    </lineage>
</organism>
<keyword evidence="2" id="KW-1185">Reference proteome</keyword>
<name>A0A8X6XBV5_9ARAC</name>